<evidence type="ECO:0000313" key="3">
    <source>
        <dbReference type="EMBL" id="MCI4675283.1"/>
    </source>
</evidence>
<dbReference type="RefSeq" id="WP_243071623.1">
    <property type="nucleotide sequence ID" value="NZ_JAIVFL010000001.1"/>
</dbReference>
<comment type="caution">
    <text evidence="3">The sequence shown here is derived from an EMBL/GenBank/DDBJ whole genome shotgun (WGS) entry which is preliminary data.</text>
</comment>
<feature type="chain" id="PRO_5046190988" evidence="2">
    <location>
        <begin position="29"/>
        <end position="104"/>
    </location>
</feature>
<keyword evidence="2" id="KW-0732">Signal</keyword>
<dbReference type="Proteomes" id="UP001139068">
    <property type="component" value="Unassembled WGS sequence"/>
</dbReference>
<protein>
    <submittedName>
        <fullName evidence="3">Uncharacterized protein</fullName>
    </submittedName>
</protein>
<organism evidence="3 4">
    <name type="scientific">Candidatus Mycolicibacterium alkanivorans</name>
    <dbReference type="NCBI Taxonomy" id="2954114"/>
    <lineage>
        <taxon>Bacteria</taxon>
        <taxon>Bacillati</taxon>
        <taxon>Actinomycetota</taxon>
        <taxon>Actinomycetes</taxon>
        <taxon>Mycobacteriales</taxon>
        <taxon>Mycobacteriaceae</taxon>
        <taxon>Mycolicibacterium</taxon>
    </lineage>
</organism>
<dbReference type="InterPro" id="IPR055579">
    <property type="entry name" value="DUF7155"/>
</dbReference>
<feature type="region of interest" description="Disordered" evidence="1">
    <location>
        <begin position="72"/>
        <end position="104"/>
    </location>
</feature>
<proteinExistence type="predicted"/>
<gene>
    <name evidence="3" type="ORF">K9U37_10460</name>
</gene>
<sequence length="104" mass="10003">MTTANTRARRIAAIGALAAAAAAVPALAALTDSSTSSTSATGSGTCLAWVGSRNDGQCISWSNGSPTYIGTPQIGLGGQNSGSPGLGVTTGPLLPGQSISIPMG</sequence>
<evidence type="ECO:0000256" key="1">
    <source>
        <dbReference type="SAM" id="MobiDB-lite"/>
    </source>
</evidence>
<feature type="compositionally biased region" description="Low complexity" evidence="1">
    <location>
        <begin position="81"/>
        <end position="96"/>
    </location>
</feature>
<name>A0ABS9YVM1_9MYCO</name>
<evidence type="ECO:0000313" key="4">
    <source>
        <dbReference type="Proteomes" id="UP001139068"/>
    </source>
</evidence>
<dbReference type="EMBL" id="JAIVFL010000001">
    <property type="protein sequence ID" value="MCI4675283.1"/>
    <property type="molecule type" value="Genomic_DNA"/>
</dbReference>
<evidence type="ECO:0000256" key="2">
    <source>
        <dbReference type="SAM" id="SignalP"/>
    </source>
</evidence>
<dbReference type="Pfam" id="PF23710">
    <property type="entry name" value="DUF7155"/>
    <property type="match status" value="1"/>
</dbReference>
<reference evidence="3" key="1">
    <citation type="journal article" date="2022" name="ISME J.">
        <title>Identification of active gaseous-alkane degraders at natural gas seeps.</title>
        <authorList>
            <person name="Farhan Ul Haque M."/>
            <person name="Hernandez M."/>
            <person name="Crombie A.T."/>
            <person name="Murrell J.C."/>
        </authorList>
    </citation>
    <scope>NUCLEOTIDE SEQUENCE</scope>
    <source>
        <strain evidence="3">ANDR5</strain>
    </source>
</reference>
<keyword evidence="4" id="KW-1185">Reference proteome</keyword>
<feature type="signal peptide" evidence="2">
    <location>
        <begin position="1"/>
        <end position="28"/>
    </location>
</feature>
<accession>A0ABS9YVM1</accession>